<dbReference type="InterPro" id="IPR052434">
    <property type="entry name" value="Tectonic-like_complex_comp"/>
</dbReference>
<dbReference type="Proteomes" id="UP000314982">
    <property type="component" value="Unassembled WGS sequence"/>
</dbReference>
<dbReference type="PANTHER" id="PTHR20837">
    <property type="entry name" value="CENTROSOMAL PROTEIN-RELATED"/>
    <property type="match status" value="1"/>
</dbReference>
<sequence length="243" mass="28017">MCSYLFYSDEKVRRYELANHKVSVNIFYNGKHVSTSEPSMFDNSDFRVQIQQMFNMQIVHSPDNIMLEICETVKQKSTVVAKMYVPIPDRNTLSSNATMERSEFSSDRAIKAYYTGVGSNVPFKLEKEDAEMCLMTSGRLLYVVSWAVDESGFPMAPTAPPHRPSFTRPMASGPNKSRLEWSRDLQFDPNHPSNTELTELLRVSVNTVDSEPLVFYQNKPNDVLLIQNTQWLPWIRIRKQLEC</sequence>
<dbReference type="GO" id="GO:0035869">
    <property type="term" value="C:ciliary transition zone"/>
    <property type="evidence" value="ECO:0007669"/>
    <property type="project" value="TreeGrafter"/>
</dbReference>
<dbReference type="GO" id="GO:1904491">
    <property type="term" value="P:protein localization to ciliary transition zone"/>
    <property type="evidence" value="ECO:0007669"/>
    <property type="project" value="TreeGrafter"/>
</dbReference>
<reference evidence="3" key="3">
    <citation type="submission" date="2025-09" db="UniProtKB">
        <authorList>
            <consortium name="Ensembl"/>
        </authorList>
    </citation>
    <scope>IDENTIFICATION</scope>
</reference>
<dbReference type="Pfam" id="PF15625">
    <property type="entry name" value="CC2D2AN-C2"/>
    <property type="match status" value="1"/>
</dbReference>
<reference evidence="4" key="1">
    <citation type="submission" date="2018-06" db="EMBL/GenBank/DDBJ databases">
        <title>Genome assembly of Danube salmon.</title>
        <authorList>
            <person name="Macqueen D.J."/>
            <person name="Gundappa M.K."/>
        </authorList>
    </citation>
    <scope>NUCLEOTIDE SEQUENCE [LARGE SCALE GENOMIC DNA]</scope>
</reference>
<dbReference type="Ensembl" id="ENSHHUT00000088915.1">
    <property type="protein sequence ID" value="ENSHHUP00000086221.1"/>
    <property type="gene ID" value="ENSHHUG00000049925.1"/>
</dbReference>
<accession>A0A4W5R8I6</accession>
<dbReference type="GeneTree" id="ENSGT00940000156590"/>
<feature type="domain" description="CC2D2A N-terminal C2" evidence="2">
    <location>
        <begin position="9"/>
        <end position="158"/>
    </location>
</feature>
<dbReference type="InterPro" id="IPR028928">
    <property type="entry name" value="CC2D2AN-C2"/>
</dbReference>
<protein>
    <recommendedName>
        <fullName evidence="2">CC2D2A N-terminal C2 domain-containing protein</fullName>
    </recommendedName>
</protein>
<evidence type="ECO:0000256" key="1">
    <source>
        <dbReference type="SAM" id="MobiDB-lite"/>
    </source>
</evidence>
<organism evidence="3 4">
    <name type="scientific">Hucho hucho</name>
    <name type="common">huchen</name>
    <dbReference type="NCBI Taxonomy" id="62062"/>
    <lineage>
        <taxon>Eukaryota</taxon>
        <taxon>Metazoa</taxon>
        <taxon>Chordata</taxon>
        <taxon>Craniata</taxon>
        <taxon>Vertebrata</taxon>
        <taxon>Euteleostomi</taxon>
        <taxon>Actinopterygii</taxon>
        <taxon>Neopterygii</taxon>
        <taxon>Teleostei</taxon>
        <taxon>Protacanthopterygii</taxon>
        <taxon>Salmoniformes</taxon>
        <taxon>Salmonidae</taxon>
        <taxon>Salmoninae</taxon>
        <taxon>Hucho</taxon>
    </lineage>
</organism>
<dbReference type="PANTHER" id="PTHR20837:SF2">
    <property type="entry name" value="PROTEIN CC2D2B"/>
    <property type="match status" value="1"/>
</dbReference>
<evidence type="ECO:0000313" key="4">
    <source>
        <dbReference type="Proteomes" id="UP000314982"/>
    </source>
</evidence>
<evidence type="ECO:0000313" key="3">
    <source>
        <dbReference type="Ensembl" id="ENSHHUP00000086221.1"/>
    </source>
</evidence>
<reference evidence="3" key="2">
    <citation type="submission" date="2025-08" db="UniProtKB">
        <authorList>
            <consortium name="Ensembl"/>
        </authorList>
    </citation>
    <scope>IDENTIFICATION</scope>
</reference>
<dbReference type="STRING" id="62062.ENSHHUP00000086221"/>
<feature type="region of interest" description="Disordered" evidence="1">
    <location>
        <begin position="158"/>
        <end position="177"/>
    </location>
</feature>
<proteinExistence type="predicted"/>
<name>A0A4W5R8I6_9TELE</name>
<keyword evidence="4" id="KW-1185">Reference proteome</keyword>
<evidence type="ECO:0000259" key="2">
    <source>
        <dbReference type="Pfam" id="PF15625"/>
    </source>
</evidence>
<dbReference type="AlphaFoldDB" id="A0A4W5R8I6"/>
<dbReference type="GO" id="GO:1905515">
    <property type="term" value="P:non-motile cilium assembly"/>
    <property type="evidence" value="ECO:0007669"/>
    <property type="project" value="TreeGrafter"/>
</dbReference>